<dbReference type="Gene3D" id="3.30.420.10">
    <property type="entry name" value="Ribonuclease H-like superfamily/Ribonuclease H"/>
    <property type="match status" value="1"/>
</dbReference>
<dbReference type="AlphaFoldDB" id="A0A0H5BWZ6"/>
<dbReference type="Proteomes" id="UP000242753">
    <property type="component" value="Chromosome I"/>
</dbReference>
<evidence type="ECO:0000256" key="13">
    <source>
        <dbReference type="ARBA" id="ARBA00046792"/>
    </source>
</evidence>
<dbReference type="KEGG" id="wca:WEOB_297"/>
<feature type="domain" description="ExoI C-terminal" evidence="17">
    <location>
        <begin position="362"/>
        <end position="478"/>
    </location>
</feature>
<dbReference type="Pfam" id="PF00929">
    <property type="entry name" value="RNase_T"/>
    <property type="match status" value="1"/>
</dbReference>
<dbReference type="RefSeq" id="WP_281263777.1">
    <property type="nucleotide sequence ID" value="NZ_LN774881.1"/>
</dbReference>
<dbReference type="InterPro" id="IPR058561">
    <property type="entry name" value="Exonuc_1_C"/>
</dbReference>
<evidence type="ECO:0000313" key="18">
    <source>
        <dbReference type="EMBL" id="CEN32233.1"/>
    </source>
</evidence>
<gene>
    <name evidence="18" type="primary">sbcB</name>
    <name evidence="18" type="ORF">WEOB_297</name>
</gene>
<evidence type="ECO:0000256" key="5">
    <source>
        <dbReference type="ARBA" id="ARBA00022723"/>
    </source>
</evidence>
<evidence type="ECO:0000256" key="4">
    <source>
        <dbReference type="ARBA" id="ARBA00022722"/>
    </source>
</evidence>
<dbReference type="GO" id="GO:0008310">
    <property type="term" value="F:single-stranded DNA 3'-5' DNA exonuclease activity"/>
    <property type="evidence" value="ECO:0007669"/>
    <property type="project" value="UniProtKB-EC"/>
</dbReference>
<evidence type="ECO:0000256" key="2">
    <source>
        <dbReference type="ARBA" id="ARBA00012108"/>
    </source>
</evidence>
<keyword evidence="7 14" id="KW-0378">Hydrolase</keyword>
<evidence type="ECO:0000256" key="10">
    <source>
        <dbReference type="ARBA" id="ARBA00023125"/>
    </source>
</evidence>
<dbReference type="CDD" id="cd06138">
    <property type="entry name" value="ExoI_N"/>
    <property type="match status" value="1"/>
</dbReference>
<dbReference type="FunFam" id="3.30.420.10:FF:000033">
    <property type="entry name" value="Exodeoxyribonuclease I"/>
    <property type="match status" value="1"/>
</dbReference>
<evidence type="ECO:0000256" key="1">
    <source>
        <dbReference type="ARBA" id="ARBA00000563"/>
    </source>
</evidence>
<dbReference type="Gene3D" id="1.20.1280.70">
    <property type="entry name" value="Exonuclease ExoI, domain 3"/>
    <property type="match status" value="1"/>
</dbReference>
<evidence type="ECO:0000256" key="15">
    <source>
        <dbReference type="PIRSR" id="PIRSR000977-2"/>
    </source>
</evidence>
<comment type="catalytic activity">
    <reaction evidence="1 14">
        <text>Exonucleolytic cleavage in the 3'- to 5'-direction to yield nucleoside 5'-phosphates.</text>
        <dbReference type="EC" id="3.1.11.1"/>
    </reaction>
</comment>
<dbReference type="InterPro" id="IPR023607">
    <property type="entry name" value="Exodeoxyribonuclease_I"/>
</dbReference>
<feature type="domain" description="ExoI SH3-like" evidence="16">
    <location>
        <begin position="197"/>
        <end position="357"/>
    </location>
</feature>
<dbReference type="EC" id="3.1.11.1" evidence="2 14"/>
<dbReference type="Gene3D" id="1.10.287.1240">
    <property type="match status" value="1"/>
</dbReference>
<evidence type="ECO:0000256" key="12">
    <source>
        <dbReference type="ARBA" id="ARBA00046035"/>
    </source>
</evidence>
<feature type="binding site" evidence="15">
    <location>
        <position position="12"/>
    </location>
    <ligand>
        <name>Mg(2+)</name>
        <dbReference type="ChEBI" id="CHEBI:18420"/>
        <label>2</label>
    </ligand>
</feature>
<evidence type="ECO:0000313" key="19">
    <source>
        <dbReference type="Proteomes" id="UP000242753"/>
    </source>
</evidence>
<keyword evidence="8 14" id="KW-0269">Exonuclease</keyword>
<sequence length="480" mass="57580">MKETTFVIYDYEMFGKNPTFDKPAQFSSIRINKKFEQIEKTKTFFCRLPIDYFPDPEAVLITGITPQKSFSQGIKELDFAKKIYHIFNTQKTCIVGYNNISFDDEITRNIFYRNFYDPYSWHYKNFNTRWDLLNIMRAYYAICPKGIQWPINKCGAPSFQLKKICMANNIKHNNPHDSTSDVYATLELLKLAYQKQPKFFKYLYNFRKKQNLFRIINFNTMQPLIYISGTLGNVKKNATWIAPLIWYPENPNILISCDLNENIEILKQLNNFNTKNFSNEFFNDNFFKKGIKNPLKLIYINKCPILLDNNIFKNNILYEKNKKNLIIDNKLCTNNFIWLKQNISFKKKLQTLFKKNIRPYKKHDDVDKQLYEKFFNKFDKQNMNTILKTKPENLSKLKIQFSDKRIKKLLFRYKARNFPNILNNKEKLLWSKHCKKKLNSATIKNYVDTLKKLQQIYKLDIKKKKLLNLLSDYFKKINSH</sequence>
<keyword evidence="19" id="KW-1185">Reference proteome</keyword>
<evidence type="ECO:0000256" key="8">
    <source>
        <dbReference type="ARBA" id="ARBA00022839"/>
    </source>
</evidence>
<dbReference type="InterPro" id="IPR038649">
    <property type="entry name" value="EXOI_SH3_sf"/>
</dbReference>
<dbReference type="NCBIfam" id="NF008746">
    <property type="entry name" value="PRK11779.1"/>
    <property type="match status" value="1"/>
</dbReference>
<dbReference type="EMBL" id="LN774881">
    <property type="protein sequence ID" value="CEN32233.1"/>
    <property type="molecule type" value="Genomic_DNA"/>
</dbReference>
<comment type="cofactor">
    <cofactor evidence="15">
        <name>Mg(2+)</name>
        <dbReference type="ChEBI" id="CHEBI:18420"/>
    </cofactor>
    <text evidence="15">Binds 2 Mg(2+) ions per monomer.</text>
</comment>
<dbReference type="Pfam" id="PF26016">
    <property type="entry name" value="ExoI_C"/>
    <property type="match status" value="1"/>
</dbReference>
<evidence type="ECO:0000256" key="11">
    <source>
        <dbReference type="ARBA" id="ARBA00023204"/>
    </source>
</evidence>
<dbReference type="PATRIC" id="fig|1594731.3.peg.273"/>
<protein>
    <recommendedName>
        <fullName evidence="3 14">Exodeoxyribonuclease I</fullName>
        <ecNumber evidence="2 14">3.1.11.1</ecNumber>
    </recommendedName>
</protein>
<evidence type="ECO:0000256" key="14">
    <source>
        <dbReference type="PIRNR" id="PIRNR000977"/>
    </source>
</evidence>
<keyword evidence="11 14" id="KW-0234">DNA repair</keyword>
<dbReference type="InterPro" id="IPR036397">
    <property type="entry name" value="RNaseH_sf"/>
</dbReference>
<dbReference type="PROSITE" id="PS51785">
    <property type="entry name" value="EXOI_C"/>
    <property type="match status" value="1"/>
</dbReference>
<dbReference type="PIRSF" id="PIRSF000977">
    <property type="entry name" value="Exodeoxyribonuclease_I"/>
    <property type="match status" value="1"/>
</dbReference>
<dbReference type="GO" id="GO:0006281">
    <property type="term" value="P:DNA repair"/>
    <property type="evidence" value="ECO:0007669"/>
    <property type="project" value="UniProtKB-KW"/>
</dbReference>
<keyword evidence="4 14" id="KW-0540">Nuclease</keyword>
<evidence type="ECO:0000256" key="7">
    <source>
        <dbReference type="ARBA" id="ARBA00022801"/>
    </source>
</evidence>
<dbReference type="PROSITE" id="PS51784">
    <property type="entry name" value="EXOI_SH3"/>
    <property type="match status" value="1"/>
</dbReference>
<comment type="subunit">
    <text evidence="13">Monomer. Interacts with ssb (via C-terminus); this interaction stimulates the exonuclease activity by recruiting the enzyme to its substrate.</text>
</comment>
<comment type="function">
    <text evidence="12">Degrades single-stranded DNA (ssDNA) in a highly processive manner. Also functions as a DNA deoxyribophosphodiesterase that releases deoxyribose-phosphate moieties following the cleavage of DNA at an apurinic/apyrimidinic (AP) site by either an AP endonuclease or AP lyase.</text>
</comment>
<evidence type="ECO:0000259" key="16">
    <source>
        <dbReference type="PROSITE" id="PS51784"/>
    </source>
</evidence>
<reference evidence="19" key="1">
    <citation type="submission" date="2015-01" db="EMBL/GenBank/DDBJ databases">
        <authorList>
            <person name="Manzano-Marin A."/>
            <person name="Manzano-Marin A."/>
        </authorList>
    </citation>
    <scope>NUCLEOTIDE SEQUENCE [LARGE SCALE GENOMIC DNA]</scope>
    <source>
        <strain evidence="19">obscurior</strain>
    </source>
</reference>
<name>A0A0H5BWZ6_9ENTR</name>
<dbReference type="Gene3D" id="3.30.1520.20">
    <property type="entry name" value="Exonuclease ExoI, domain 2"/>
    <property type="match status" value="1"/>
</dbReference>
<keyword evidence="9 15" id="KW-0460">Magnesium</keyword>
<dbReference type="InterPro" id="IPR034747">
    <property type="entry name" value="EXOI_SH3"/>
</dbReference>
<keyword evidence="10" id="KW-0238">DNA-binding</keyword>
<feature type="binding site" evidence="15">
    <location>
        <position position="10"/>
    </location>
    <ligand>
        <name>Mg(2+)</name>
        <dbReference type="ChEBI" id="CHEBI:18420"/>
        <label>1</label>
    </ligand>
</feature>
<proteinExistence type="predicted"/>
<keyword evidence="6 14" id="KW-0227">DNA damage</keyword>
<evidence type="ECO:0000256" key="9">
    <source>
        <dbReference type="ARBA" id="ARBA00022842"/>
    </source>
</evidence>
<evidence type="ECO:0000256" key="6">
    <source>
        <dbReference type="ARBA" id="ARBA00022763"/>
    </source>
</evidence>
<dbReference type="InterPro" id="IPR013520">
    <property type="entry name" value="Ribonucl_H"/>
</dbReference>
<dbReference type="STRING" id="1594731.WEOB_297"/>
<dbReference type="Pfam" id="PF08411">
    <property type="entry name" value="ExoI_SH3"/>
    <property type="match status" value="1"/>
</dbReference>
<keyword evidence="5 15" id="KW-0479">Metal-binding</keyword>
<dbReference type="InterPro" id="IPR013620">
    <property type="entry name" value="Exonuc_1_SH3"/>
</dbReference>
<dbReference type="SUPFAM" id="SSF53098">
    <property type="entry name" value="Ribonuclease H-like"/>
    <property type="match status" value="1"/>
</dbReference>
<feature type="binding site" evidence="15">
    <location>
        <position position="181"/>
    </location>
    <ligand>
        <name>Mg(2+)</name>
        <dbReference type="ChEBI" id="CHEBI:18420"/>
        <label>2</label>
    </ligand>
</feature>
<dbReference type="InterPro" id="IPR012337">
    <property type="entry name" value="RNaseH-like_sf"/>
</dbReference>
<accession>A0A0H5BWZ6</accession>
<dbReference type="GO" id="GO:0003677">
    <property type="term" value="F:DNA binding"/>
    <property type="evidence" value="ECO:0007669"/>
    <property type="project" value="UniProtKB-KW"/>
</dbReference>
<dbReference type="GO" id="GO:0046872">
    <property type="term" value="F:metal ion binding"/>
    <property type="evidence" value="ECO:0007669"/>
    <property type="project" value="UniProtKB-KW"/>
</dbReference>
<dbReference type="FunFam" id="1.20.1280.70:FF:000001">
    <property type="entry name" value="Exodeoxyribonuclease I"/>
    <property type="match status" value="1"/>
</dbReference>
<evidence type="ECO:0000259" key="17">
    <source>
        <dbReference type="PROSITE" id="PS51785"/>
    </source>
</evidence>
<evidence type="ECO:0000256" key="3">
    <source>
        <dbReference type="ARBA" id="ARBA00019900"/>
    </source>
</evidence>
<organism evidence="18 19">
    <name type="scientific">Candidatus Westeberhardia cardiocondylae</name>
    <dbReference type="NCBI Taxonomy" id="1594731"/>
    <lineage>
        <taxon>Bacteria</taxon>
        <taxon>Pseudomonadati</taxon>
        <taxon>Pseudomonadota</taxon>
        <taxon>Gammaproteobacteria</taxon>
        <taxon>Enterobacterales</taxon>
        <taxon>Enterobacteriaceae</taxon>
        <taxon>ant endosymbionts</taxon>
        <taxon>Candidatus Westeberhardia</taxon>
    </lineage>
</organism>